<feature type="compositionally biased region" description="Polar residues" evidence="8">
    <location>
        <begin position="1028"/>
        <end position="1039"/>
    </location>
</feature>
<dbReference type="InterPro" id="IPR022263">
    <property type="entry name" value="KxYKxGKxW"/>
</dbReference>
<keyword evidence="5" id="KW-0572">Peptidoglycan-anchor</keyword>
<evidence type="ECO:0000256" key="3">
    <source>
        <dbReference type="ARBA" id="ARBA00022729"/>
    </source>
</evidence>
<evidence type="ECO:0000256" key="6">
    <source>
        <dbReference type="ARBA" id="ARBA00023295"/>
    </source>
</evidence>
<evidence type="ECO:0000313" key="11">
    <source>
        <dbReference type="EMBL" id="MFD1399581.1"/>
    </source>
</evidence>
<dbReference type="PROSITE" id="PS52009">
    <property type="entry name" value="GH84"/>
    <property type="match status" value="1"/>
</dbReference>
<dbReference type="InterPro" id="IPR008979">
    <property type="entry name" value="Galactose-bd-like_sf"/>
</dbReference>
<evidence type="ECO:0000256" key="2">
    <source>
        <dbReference type="ARBA" id="ARBA00022525"/>
    </source>
</evidence>
<dbReference type="InterPro" id="IPR051822">
    <property type="entry name" value="Glycosyl_Hydrolase_84"/>
</dbReference>
<dbReference type="NCBIfam" id="TIGR03715">
    <property type="entry name" value="KxYKxGKxW"/>
    <property type="match status" value="1"/>
</dbReference>
<keyword evidence="6 7" id="KW-0326">Glycosidase</keyword>
<accession>A0ABW4BHP0</accession>
<keyword evidence="3" id="KW-0732">Signal</keyword>
<evidence type="ECO:0000256" key="4">
    <source>
        <dbReference type="ARBA" id="ARBA00022801"/>
    </source>
</evidence>
<evidence type="ECO:0000259" key="9">
    <source>
        <dbReference type="PROSITE" id="PS50847"/>
    </source>
</evidence>
<evidence type="ECO:0000256" key="7">
    <source>
        <dbReference type="PROSITE-ProRule" id="PRU01353"/>
    </source>
</evidence>
<dbReference type="Proteomes" id="UP001597199">
    <property type="component" value="Unassembled WGS sequence"/>
</dbReference>
<dbReference type="Pfam" id="PF00754">
    <property type="entry name" value="F5_F8_type_C"/>
    <property type="match status" value="1"/>
</dbReference>
<evidence type="ECO:0000259" key="10">
    <source>
        <dbReference type="PROSITE" id="PS52009"/>
    </source>
</evidence>
<dbReference type="Gene3D" id="3.20.20.80">
    <property type="entry name" value="Glycosidases"/>
    <property type="match status" value="1"/>
</dbReference>
<dbReference type="InterPro" id="IPR017853">
    <property type="entry name" value="GH"/>
</dbReference>
<gene>
    <name evidence="11" type="ORF">ACFQ41_09715</name>
</gene>
<dbReference type="InterPro" id="IPR011496">
    <property type="entry name" value="O-GlcNAcase_cat"/>
</dbReference>
<sequence length="1083" mass="114884">MEKKHFKMYKSGKSWVVAGIAVWGLVSAGGGISNQTVQAATDPATTAVAPDDKAAAGAKVDTEAAPASEAETAPAATETKTTAATPAETPVPATAAQAQAEQPAATEPTAKVATAPVAATKQAVAPAPAAPAAKTTATVTTDATVDAATKALADQATAALTKAGVSFDQIHYGLATDATTTKAVADLHGAAVTTLNANGYLLKAGTVDKQTVLAVQGTDATGLFYALNDLINRAQAKADLSHVDVYESPQMSIRGVIEGFYGQPWSDQARKELFAFMGEHRMNTYIYSPKDDNYLRKNWRDLYPNDALATIKSLVDEANRNHVSFVYTLSPGNDITYSSQADYDATVAKFNQLRSIGVTQFYIALDDIPLSVTPADQAKFPAHATPNYAYNQWSTLADAQSYYLNRVERDYIQANQLPDLWLVPTNYNGSARDPFKEAQGQSLDSNIRMQWTGEGVFSGTLSADSITKAKETYNTDHMFIWDNFPVNDSNQDRLYLNPVSGRADDLYQVTDGFTANPMIEPYASWIGIGSFADYMWNAGQYDPQQSLNNVLKEIAGADLTKLAALQAFVDLNQDWNYAPADQRVQAPILAGLLADYQNTKFGTPAYQKALAALKQHLDLIVNAPTTLKTIAVSGFYNDALPWINAASHWAKATLAGITIMDETQKTDASEAKIGASYQTMAAEITAAQAKAVPNSRTGKPDPVITPTVGDGQFKVALSAAYQALDQWLQLTPIKSEATQLPGTASTNISQYEGNGAANMTDGDTSTKFWSSRNVAKGDTLTLDLGQVEAVQRVILQQGTSDAATSGDLFNSAIVYAGTKADGSDKVAIGHVTATGLYQLDLSRPVDAQYLFVVADEPTDGWLQIREFAAYSGTGLALDNVESATGQAVQNVFDGTTETTFTPQLADPTQGGVIEQSFTTPLTGMHSVVVVGQVPGTVAVKVGDTWHTVGTTDGKQLITRLAIDFDEVAGIRLTLAPAAKAGALAELGLSKLEVKATPTPGGDGQPSVDPTPEPKPQPDTDKGGPSIVTDKNQPGKQAVSSHVKDQRHGKRVLPKTGETINPALVGLGALLAGLSGLGLRRREH</sequence>
<feature type="domain" description="GH84" evidence="10">
    <location>
        <begin position="252"/>
        <end position="539"/>
    </location>
</feature>
<keyword evidence="1" id="KW-0134">Cell wall</keyword>
<dbReference type="PANTHER" id="PTHR13170">
    <property type="entry name" value="O-GLCNACASE"/>
    <property type="match status" value="1"/>
</dbReference>
<dbReference type="RefSeq" id="WP_204119306.1">
    <property type="nucleotide sequence ID" value="NZ_BOLV01000013.1"/>
</dbReference>
<dbReference type="PANTHER" id="PTHR13170:SF16">
    <property type="entry name" value="PROTEIN O-GLCNACASE"/>
    <property type="match status" value="1"/>
</dbReference>
<protein>
    <submittedName>
        <fullName evidence="11">Beta-N-acetylglucosaminidase domain-containing protein</fullName>
    </submittedName>
</protein>
<proteinExistence type="inferred from homology"/>
<keyword evidence="4 7" id="KW-0378">Hydrolase</keyword>
<dbReference type="SUPFAM" id="SSF55545">
    <property type="entry name" value="beta-N-acetylhexosaminidase-like domain"/>
    <property type="match status" value="1"/>
</dbReference>
<feature type="active site" description="Proton donor" evidence="7">
    <location>
        <position position="367"/>
    </location>
</feature>
<name>A0ABW4BHP0_9LACO</name>
<keyword evidence="2" id="KW-0964">Secreted</keyword>
<evidence type="ECO:0000313" key="12">
    <source>
        <dbReference type="Proteomes" id="UP001597199"/>
    </source>
</evidence>
<evidence type="ECO:0000256" key="1">
    <source>
        <dbReference type="ARBA" id="ARBA00022512"/>
    </source>
</evidence>
<dbReference type="SUPFAM" id="SSF51445">
    <property type="entry name" value="(Trans)glycosidases"/>
    <property type="match status" value="1"/>
</dbReference>
<dbReference type="Pfam" id="PF00746">
    <property type="entry name" value="Gram_pos_anchor"/>
    <property type="match status" value="1"/>
</dbReference>
<dbReference type="Pfam" id="PF07555">
    <property type="entry name" value="NAGidase"/>
    <property type="match status" value="1"/>
</dbReference>
<dbReference type="EMBL" id="JBHTOA010000034">
    <property type="protein sequence ID" value="MFD1399581.1"/>
    <property type="molecule type" value="Genomic_DNA"/>
</dbReference>
<dbReference type="PROSITE" id="PS50847">
    <property type="entry name" value="GRAM_POS_ANCHORING"/>
    <property type="match status" value="1"/>
</dbReference>
<dbReference type="SUPFAM" id="SSF49785">
    <property type="entry name" value="Galactose-binding domain-like"/>
    <property type="match status" value="1"/>
</dbReference>
<dbReference type="NCBIfam" id="TIGR01167">
    <property type="entry name" value="LPXTG_anchor"/>
    <property type="match status" value="1"/>
</dbReference>
<feature type="region of interest" description="Disordered" evidence="8">
    <location>
        <begin position="51"/>
        <end position="111"/>
    </location>
</feature>
<organism evidence="11 12">
    <name type="scientific">Lacticaseibacillus suilingensis</name>
    <dbReference type="NCBI Taxonomy" id="2799577"/>
    <lineage>
        <taxon>Bacteria</taxon>
        <taxon>Bacillati</taxon>
        <taxon>Bacillota</taxon>
        <taxon>Bacilli</taxon>
        <taxon>Lactobacillales</taxon>
        <taxon>Lactobacillaceae</taxon>
        <taxon>Lacticaseibacillus</taxon>
    </lineage>
</organism>
<feature type="domain" description="Gram-positive cocci surface proteins LPxTG" evidence="9">
    <location>
        <begin position="1052"/>
        <end position="1083"/>
    </location>
</feature>
<evidence type="ECO:0000256" key="8">
    <source>
        <dbReference type="SAM" id="MobiDB-lite"/>
    </source>
</evidence>
<dbReference type="InterPro" id="IPR029018">
    <property type="entry name" value="Hex-like_dom2"/>
</dbReference>
<keyword evidence="12" id="KW-1185">Reference proteome</keyword>
<reference evidence="12" key="1">
    <citation type="journal article" date="2019" name="Int. J. Syst. Evol. Microbiol.">
        <title>The Global Catalogue of Microorganisms (GCM) 10K type strain sequencing project: providing services to taxonomists for standard genome sequencing and annotation.</title>
        <authorList>
            <consortium name="The Broad Institute Genomics Platform"/>
            <consortium name="The Broad Institute Genome Sequencing Center for Infectious Disease"/>
            <person name="Wu L."/>
            <person name="Ma J."/>
        </authorList>
    </citation>
    <scope>NUCLEOTIDE SEQUENCE [LARGE SCALE GENOMIC DNA]</scope>
    <source>
        <strain evidence="12">CCM 9110</strain>
    </source>
</reference>
<dbReference type="Gene3D" id="3.30.379.10">
    <property type="entry name" value="Chitobiase/beta-hexosaminidase domain 2-like"/>
    <property type="match status" value="1"/>
</dbReference>
<comment type="caution">
    <text evidence="11">The sequence shown here is derived from an EMBL/GenBank/DDBJ whole genome shotgun (WGS) entry which is preliminary data.</text>
</comment>
<dbReference type="InterPro" id="IPR000421">
    <property type="entry name" value="FA58C"/>
</dbReference>
<comment type="similarity">
    <text evidence="7">Belongs to the glycosyl hydrolase 84 family.</text>
</comment>
<dbReference type="Pfam" id="PF19258">
    <property type="entry name" value="KxYKxGKxW_sig"/>
    <property type="match status" value="1"/>
</dbReference>
<dbReference type="InterPro" id="IPR019931">
    <property type="entry name" value="LPXTG_anchor"/>
</dbReference>
<dbReference type="Gene3D" id="2.60.120.260">
    <property type="entry name" value="Galactose-binding domain-like"/>
    <property type="match status" value="1"/>
</dbReference>
<evidence type="ECO:0000256" key="5">
    <source>
        <dbReference type="ARBA" id="ARBA00023088"/>
    </source>
</evidence>
<feature type="region of interest" description="Disordered" evidence="8">
    <location>
        <begin position="994"/>
        <end position="1058"/>
    </location>
</feature>